<dbReference type="InterPro" id="IPR028908">
    <property type="entry name" value="Tox-PL_dom"/>
</dbReference>
<evidence type="ECO:0000259" key="2">
    <source>
        <dbReference type="Pfam" id="PF15644"/>
    </source>
</evidence>
<organism evidence="3 4">
    <name type="scientific">Streptomyces carminius</name>
    <dbReference type="NCBI Taxonomy" id="2665496"/>
    <lineage>
        <taxon>Bacteria</taxon>
        <taxon>Bacillati</taxon>
        <taxon>Actinomycetota</taxon>
        <taxon>Actinomycetes</taxon>
        <taxon>Kitasatosporales</taxon>
        <taxon>Streptomycetaceae</taxon>
        <taxon>Streptomyces</taxon>
    </lineage>
</organism>
<protein>
    <recommendedName>
        <fullName evidence="2">Tox-PL domain-containing protein</fullName>
    </recommendedName>
</protein>
<keyword evidence="4" id="KW-1185">Reference proteome</keyword>
<proteinExistence type="predicted"/>
<sequence>MHASELSEHDHPGTRTPAHRPERTAAPGPDRAAPAAPGHSGHLASPADVLRLQRAAGNAAVVRTLEVQRHAHRAGHGPGPSVQRVEDDDQPRRTLANDQRQFGPGQLKPPAKEDQENLEKVFPKDKKGNFKQFPDPTSFASSLIGPLTQRLNKLDPKGPMASSGGAADWVKAINPRRDEEGEAYRRNCIDAVRSFLASWSGNPTVAAGVHDAVGANPANPKGIELGGTDRTKEWLDTEWRTTEAGPEDQVQRVWQVVAARLKSAGHGAASIVVFRRTETDRVHAVCGVNHKDDVVWVDPQMGRVSGIPMYEGDLFMTITLDAQFDPVDAPAPAPTALTG</sequence>
<reference evidence="3 4" key="1">
    <citation type="submission" date="2017-11" db="EMBL/GenBank/DDBJ databases">
        <title>Streptomyces carmine sp. nov., a novel actinomycete isolated from Sophora alopecuroides in Xinjiang, China.</title>
        <authorList>
            <person name="Wang Y."/>
            <person name="Luo X."/>
            <person name="Wan C."/>
            <person name="Zhang L."/>
        </authorList>
    </citation>
    <scope>NUCLEOTIDE SEQUENCE [LARGE SCALE GENOMIC DNA]</scope>
    <source>
        <strain evidence="3 4">TRM SA0054</strain>
    </source>
</reference>
<feature type="region of interest" description="Disordered" evidence="1">
    <location>
        <begin position="69"/>
        <end position="117"/>
    </location>
</feature>
<accession>A0A2M8LRC0</accession>
<feature type="compositionally biased region" description="Low complexity" evidence="1">
    <location>
        <begin position="25"/>
        <end position="37"/>
    </location>
</feature>
<dbReference type="Pfam" id="PF15644">
    <property type="entry name" value="Gln_amidase"/>
    <property type="match status" value="1"/>
</dbReference>
<dbReference type="EMBL" id="PGGW01000069">
    <property type="protein sequence ID" value="PJE94486.1"/>
    <property type="molecule type" value="Genomic_DNA"/>
</dbReference>
<feature type="domain" description="Tox-PL" evidence="2">
    <location>
        <begin position="187"/>
        <end position="302"/>
    </location>
</feature>
<evidence type="ECO:0000256" key="1">
    <source>
        <dbReference type="SAM" id="MobiDB-lite"/>
    </source>
</evidence>
<dbReference type="RefSeq" id="WP_100205096.1">
    <property type="nucleotide sequence ID" value="NZ_PGGW01000069.1"/>
</dbReference>
<name>A0A2M8LRC0_9ACTN</name>
<dbReference type="AlphaFoldDB" id="A0A2M8LRC0"/>
<comment type="caution">
    <text evidence="3">The sequence shown here is derived from an EMBL/GenBank/DDBJ whole genome shotgun (WGS) entry which is preliminary data.</text>
</comment>
<evidence type="ECO:0000313" key="3">
    <source>
        <dbReference type="EMBL" id="PJE94486.1"/>
    </source>
</evidence>
<evidence type="ECO:0000313" key="4">
    <source>
        <dbReference type="Proteomes" id="UP000230407"/>
    </source>
</evidence>
<feature type="compositionally biased region" description="Basic and acidic residues" evidence="1">
    <location>
        <begin position="1"/>
        <end position="23"/>
    </location>
</feature>
<gene>
    <name evidence="3" type="ORF">CUT44_30190</name>
</gene>
<feature type="region of interest" description="Disordered" evidence="1">
    <location>
        <begin position="1"/>
        <end position="49"/>
    </location>
</feature>
<dbReference type="Proteomes" id="UP000230407">
    <property type="component" value="Unassembled WGS sequence"/>
</dbReference>